<evidence type="ECO:0008006" key="4">
    <source>
        <dbReference type="Google" id="ProtNLM"/>
    </source>
</evidence>
<protein>
    <recommendedName>
        <fullName evidence="4">RDD domain-containing protein</fullName>
    </recommendedName>
</protein>
<dbReference type="AlphaFoldDB" id="A0AB32XCH0"/>
<reference evidence="2 3" key="1">
    <citation type="journal article" date="2011" name="J. Bacteriol.">
        <title>Genome sequence of the repetitive-sequence-rich Mycoplasma fermentans strain M64.</title>
        <authorList>
            <person name="Shu H.W."/>
            <person name="Liu T.T."/>
            <person name="Chang H.Y."/>
            <person name="Liu Y.M."/>
            <person name="Wu K.M."/>
            <person name="Shu H.Y."/>
            <person name="Tsai S.F."/>
            <person name="Hsiao K.J."/>
            <person name="Hu W.S."/>
            <person name="Ng W.V."/>
        </authorList>
    </citation>
    <scope>NUCLEOTIDE SEQUENCE [LARGE SCALE GENOMIC DNA]</scope>
    <source>
        <strain evidence="2 3">M64</strain>
    </source>
</reference>
<keyword evidence="1" id="KW-1133">Transmembrane helix</keyword>
<keyword evidence="1" id="KW-0812">Transmembrane</keyword>
<sequence>MKFHKNINVWYRLLINLFDFGLFVTLAILNYYFLMVHKGVVKAINFYSFIIFSTVILLVLFLLIPLFYSSRTIGMLIFRVQIIPAKKMTPLALKLLPLRRNAFALIFWFLIILIPITLVMPNEFNDFSQFIIKKHEGNYRFQIASKLIIFLSGFWFTLILINYIMEMALRTRLGLFDRSTNTRVTYLKHYSQSSYLDEIKLLPFKSNNEAVIYIKK</sequence>
<dbReference type="EMBL" id="CP002458">
    <property type="protein sequence ID" value="ADV34546.1"/>
    <property type="molecule type" value="Genomic_DNA"/>
</dbReference>
<feature type="transmembrane region" description="Helical" evidence="1">
    <location>
        <begin position="46"/>
        <end position="68"/>
    </location>
</feature>
<feature type="transmembrane region" description="Helical" evidence="1">
    <location>
        <begin position="141"/>
        <end position="165"/>
    </location>
</feature>
<evidence type="ECO:0000256" key="1">
    <source>
        <dbReference type="SAM" id="Phobius"/>
    </source>
</evidence>
<gene>
    <name evidence="2" type="ordered locus">MfeM64YM_0548</name>
</gene>
<dbReference type="RefSeq" id="WP_013526904.1">
    <property type="nucleotide sequence ID" value="NC_014921.1"/>
</dbReference>
<evidence type="ECO:0000313" key="2">
    <source>
        <dbReference type="EMBL" id="ADV34546.1"/>
    </source>
</evidence>
<organism evidence="2 3">
    <name type="scientific">Mycoplasmopsis fermentans (strain M64)</name>
    <name type="common">Mycoplasma fermentans</name>
    <dbReference type="NCBI Taxonomy" id="943945"/>
    <lineage>
        <taxon>Bacteria</taxon>
        <taxon>Bacillati</taxon>
        <taxon>Mycoplasmatota</taxon>
        <taxon>Mycoplasmoidales</taxon>
        <taxon>Metamycoplasmataceae</taxon>
        <taxon>Mycoplasmopsis</taxon>
    </lineage>
</organism>
<dbReference type="Proteomes" id="UP000007473">
    <property type="component" value="Chromosome"/>
</dbReference>
<feature type="transmembrane region" description="Helical" evidence="1">
    <location>
        <begin position="102"/>
        <end position="121"/>
    </location>
</feature>
<proteinExistence type="predicted"/>
<keyword evidence="1" id="KW-0472">Membrane</keyword>
<feature type="transmembrane region" description="Helical" evidence="1">
    <location>
        <begin position="12"/>
        <end position="34"/>
    </location>
</feature>
<accession>A0AB32XCH0</accession>
<name>A0AB32XCH0_MYCFM</name>
<evidence type="ECO:0000313" key="3">
    <source>
        <dbReference type="Proteomes" id="UP000007473"/>
    </source>
</evidence>
<dbReference type="KEGG" id="mfm:MfeM64YM_0548"/>